<dbReference type="Pfam" id="PF07727">
    <property type="entry name" value="RVT_2"/>
    <property type="match status" value="1"/>
</dbReference>
<dbReference type="OrthoDB" id="7549815at2759"/>
<sequence length="322" mass="37376">MDRHVNLLYVHNDNVGHFAWIKNLSRLVSSQINRHHGQKYFCDRCLHYFSSNEKWAAHTVDSDINLDPINYKEAMLTKDKRLWQKAIEDELNSMNKNEVWELVSRPTITSDGKKANIIDSRLTEAALKMGLQNSELEPCMFTWRNEDKYLILLLYVDDILVASNDKDKLEEVKTGLSKEFEMTVLGEPKEFLGIAIRRDRQNKIIELTQEKYIRKILARFNFSEAHAQKTPMVTTQVANRERKLRETDIDDDILLTTENKENVPYREAVGSLLYLADCKNSLTTCGFAITLYGDAIIWRTHNQSYVALSTCQAEYVALINFD</sequence>
<evidence type="ECO:0000313" key="2">
    <source>
        <dbReference type="Proteomes" id="UP000504618"/>
    </source>
</evidence>
<proteinExistence type="predicted"/>
<dbReference type="Proteomes" id="UP000504618">
    <property type="component" value="Unplaced"/>
</dbReference>
<dbReference type="PANTHER" id="PTHR31511">
    <property type="entry name" value="PROTEIN CBG23764"/>
    <property type="match status" value="1"/>
</dbReference>
<dbReference type="SUPFAM" id="SSF56672">
    <property type="entry name" value="DNA/RNA polymerases"/>
    <property type="match status" value="1"/>
</dbReference>
<organism evidence="2 3">
    <name type="scientific">Temnothorax curvispinosus</name>
    <dbReference type="NCBI Taxonomy" id="300111"/>
    <lineage>
        <taxon>Eukaryota</taxon>
        <taxon>Metazoa</taxon>
        <taxon>Ecdysozoa</taxon>
        <taxon>Arthropoda</taxon>
        <taxon>Hexapoda</taxon>
        <taxon>Insecta</taxon>
        <taxon>Pterygota</taxon>
        <taxon>Neoptera</taxon>
        <taxon>Endopterygota</taxon>
        <taxon>Hymenoptera</taxon>
        <taxon>Apocrita</taxon>
        <taxon>Aculeata</taxon>
        <taxon>Formicoidea</taxon>
        <taxon>Formicidae</taxon>
        <taxon>Myrmicinae</taxon>
        <taxon>Temnothorax</taxon>
    </lineage>
</organism>
<name>A0A6J1QP60_9HYME</name>
<dbReference type="AlphaFoldDB" id="A0A6J1QP60"/>
<dbReference type="PANTHER" id="PTHR31511:SF12">
    <property type="entry name" value="RHO TERMINATION FACTOR N-TERMINAL DOMAIN-CONTAINING PROTEIN"/>
    <property type="match status" value="1"/>
</dbReference>
<gene>
    <name evidence="3" type="primary">LOC112461349</name>
</gene>
<protein>
    <submittedName>
        <fullName evidence="3">Uncharacterized protein LOC112461349</fullName>
    </submittedName>
</protein>
<dbReference type="GeneID" id="112461349"/>
<keyword evidence="2" id="KW-1185">Reference proteome</keyword>
<reference evidence="3" key="1">
    <citation type="submission" date="2025-08" db="UniProtKB">
        <authorList>
            <consortium name="RefSeq"/>
        </authorList>
    </citation>
    <scope>IDENTIFICATION</scope>
    <source>
        <tissue evidence="3">Whole body</tissue>
    </source>
</reference>
<dbReference type="RefSeq" id="XP_024882330.1">
    <property type="nucleotide sequence ID" value="XM_025026562.1"/>
</dbReference>
<dbReference type="InterPro" id="IPR043502">
    <property type="entry name" value="DNA/RNA_pol_sf"/>
</dbReference>
<evidence type="ECO:0000313" key="3">
    <source>
        <dbReference type="RefSeq" id="XP_024882330.1"/>
    </source>
</evidence>
<dbReference type="GO" id="GO:0071897">
    <property type="term" value="P:DNA biosynthetic process"/>
    <property type="evidence" value="ECO:0007669"/>
    <property type="project" value="UniProtKB-ARBA"/>
</dbReference>
<feature type="domain" description="Reverse transcriptase Ty1/copia-type" evidence="1">
    <location>
        <begin position="119"/>
        <end position="233"/>
    </location>
</feature>
<dbReference type="InterPro" id="IPR013103">
    <property type="entry name" value="RVT_2"/>
</dbReference>
<accession>A0A6J1QP60</accession>
<evidence type="ECO:0000259" key="1">
    <source>
        <dbReference type="Pfam" id="PF07727"/>
    </source>
</evidence>